<dbReference type="Proteomes" id="UP000019373">
    <property type="component" value="Unassembled WGS sequence"/>
</dbReference>
<accession>U1GNZ5</accession>
<dbReference type="AlphaFoldDB" id="U1GNZ5"/>
<dbReference type="InterPro" id="IPR016169">
    <property type="entry name" value="FAD-bd_PCMH_sub2"/>
</dbReference>
<evidence type="ECO:0000259" key="6">
    <source>
        <dbReference type="PROSITE" id="PS51387"/>
    </source>
</evidence>
<proteinExistence type="predicted"/>
<keyword evidence="3" id="KW-0812">Transmembrane</keyword>
<keyword evidence="5" id="KW-0472">Membrane</keyword>
<reference evidence="8" key="1">
    <citation type="journal article" date="2014" name="BMC Genomics">
        <title>Genome characteristics reveal the impact of lichenization on lichen-forming fungus Endocarpon pusillum Hedwig (Verrucariales, Ascomycota).</title>
        <authorList>
            <person name="Wang Y.-Y."/>
            <person name="Liu B."/>
            <person name="Zhang X.-Y."/>
            <person name="Zhou Q.-M."/>
            <person name="Zhang T."/>
            <person name="Li H."/>
            <person name="Yu Y.-F."/>
            <person name="Zhang X.-L."/>
            <person name="Hao X.-Y."/>
            <person name="Wang M."/>
            <person name="Wang L."/>
            <person name="Wei J.-C."/>
        </authorList>
    </citation>
    <scope>NUCLEOTIDE SEQUENCE [LARGE SCALE GENOMIC DNA]</scope>
    <source>
        <strain evidence="8">Z07020 / HMAS-L-300199</strain>
    </source>
</reference>
<dbReference type="GO" id="GO:0000246">
    <property type="term" value="F:Delta24(24-1) sterol reductase activity"/>
    <property type="evidence" value="ECO:0007669"/>
    <property type="project" value="TreeGrafter"/>
</dbReference>
<evidence type="ECO:0000256" key="2">
    <source>
        <dbReference type="ARBA" id="ARBA00012405"/>
    </source>
</evidence>
<dbReference type="eggNOG" id="KOG1262">
    <property type="taxonomic scope" value="Eukaryota"/>
</dbReference>
<evidence type="ECO:0000256" key="4">
    <source>
        <dbReference type="ARBA" id="ARBA00022989"/>
    </source>
</evidence>
<dbReference type="RefSeq" id="XP_007800639.1">
    <property type="nucleotide sequence ID" value="XM_007802448.1"/>
</dbReference>
<name>U1GNZ5_ENDPU</name>
<gene>
    <name evidence="7" type="ORF">EPUS_00889</name>
</gene>
<dbReference type="Pfam" id="PF01565">
    <property type="entry name" value="FAD_binding_4"/>
    <property type="match status" value="1"/>
</dbReference>
<keyword evidence="4" id="KW-1133">Transmembrane helix</keyword>
<dbReference type="EMBL" id="KE720941">
    <property type="protein sequence ID" value="ERF73636.1"/>
    <property type="molecule type" value="Genomic_DNA"/>
</dbReference>
<dbReference type="OrthoDB" id="415825at2759"/>
<dbReference type="HOGENOM" id="CLU_025883_0_0_1"/>
<dbReference type="FunFam" id="3.30.465.10:FF:000031">
    <property type="entry name" value="FAD binding domain protein"/>
    <property type="match status" value="1"/>
</dbReference>
<dbReference type="OMA" id="WVGRSAF"/>
<dbReference type="InterPro" id="IPR036318">
    <property type="entry name" value="FAD-bd_PCMH-like_sf"/>
</dbReference>
<feature type="domain" description="FAD-binding PCMH-type" evidence="6">
    <location>
        <begin position="35"/>
        <end position="208"/>
    </location>
</feature>
<comment type="subcellular location">
    <subcellularLocation>
        <location evidence="1">Membrane</location>
        <topology evidence="1">Single-pass membrane protein</topology>
    </subcellularLocation>
</comment>
<evidence type="ECO:0000256" key="1">
    <source>
        <dbReference type="ARBA" id="ARBA00004167"/>
    </source>
</evidence>
<dbReference type="SUPFAM" id="SSF56176">
    <property type="entry name" value="FAD-binding/transporter-associated domain-like"/>
    <property type="match status" value="1"/>
</dbReference>
<evidence type="ECO:0000313" key="7">
    <source>
        <dbReference type="EMBL" id="ERF73636.1"/>
    </source>
</evidence>
<dbReference type="PANTHER" id="PTHR10801:SF10">
    <property type="entry name" value="FAD BINDING DOMAIN PROTEIN (AFU_ORTHOLOGUE AFUA_6G14300)"/>
    <property type="match status" value="1"/>
</dbReference>
<dbReference type="InterPro" id="IPR006094">
    <property type="entry name" value="Oxid_FAD_bind_N"/>
</dbReference>
<dbReference type="GO" id="GO:0050614">
    <property type="term" value="F:Delta24-sterol reductase activity"/>
    <property type="evidence" value="ECO:0007669"/>
    <property type="project" value="UniProtKB-EC"/>
</dbReference>
<evidence type="ECO:0000256" key="3">
    <source>
        <dbReference type="ARBA" id="ARBA00022692"/>
    </source>
</evidence>
<sequence length="550" mass="62255">MAATRRMSSAPSISAATRCYRRQGNIRCIRHFSHTSLTEPCMDRHARAVECISSNVRKFYERKEKFRIFHGSTNSTRQSAGKGTNIVDTSALSNVLKVDTVTQTALVEPNVPMDRLVEETMKYGLVPPVVMEFPGITVGGGYAGTSGESSSFKHGFFNRTINHVEMVLANGDVVTCSDNEKPDLFHGAAGAVGTLGVNTLVELRLTKAKKYVETTYHPVSSMSEAIEKIEEVTLDPTLGYVDGILFSKSEGVIITGRSTDKPKDGISVQRFSDAQDSWFYLHARDNVRKRMGPITEAIPLAEYLFRYDRGGFWVGASAFEYFNMPFNAFTRWWLDDFLHTRMMYTALHASGQSKRYMVQDLALPYSTAEKFVDYTDKTFGIYPLWLCPLRQSPQPTMHPHTHETEKDGVTLKPMLNIGLWGYGPARHDDFIKANRDLEHKLRELGGMKWLYAHTYYDEDEFWKMYDKEWYDSLRKKYDATSLPSVYEKVKINVEAEQGEDNASLATSILNTWPISGLYGIKKAIDSGTYLQARSSAWKSREHAGHVITSR</sequence>
<dbReference type="GO" id="GO:0071949">
    <property type="term" value="F:FAD binding"/>
    <property type="evidence" value="ECO:0007669"/>
    <property type="project" value="InterPro"/>
</dbReference>
<dbReference type="GO" id="GO:0005737">
    <property type="term" value="C:cytoplasm"/>
    <property type="evidence" value="ECO:0007669"/>
    <property type="project" value="TreeGrafter"/>
</dbReference>
<dbReference type="Gene3D" id="3.30.465.10">
    <property type="match status" value="1"/>
</dbReference>
<evidence type="ECO:0000256" key="5">
    <source>
        <dbReference type="ARBA" id="ARBA00023136"/>
    </source>
</evidence>
<organism evidence="7 8">
    <name type="scientific">Endocarpon pusillum (strain Z07020 / HMAS-L-300199)</name>
    <name type="common">Lichen-forming fungus</name>
    <dbReference type="NCBI Taxonomy" id="1263415"/>
    <lineage>
        <taxon>Eukaryota</taxon>
        <taxon>Fungi</taxon>
        <taxon>Dikarya</taxon>
        <taxon>Ascomycota</taxon>
        <taxon>Pezizomycotina</taxon>
        <taxon>Eurotiomycetes</taxon>
        <taxon>Chaetothyriomycetidae</taxon>
        <taxon>Verrucariales</taxon>
        <taxon>Verrucariaceae</taxon>
        <taxon>Endocarpon</taxon>
    </lineage>
</organism>
<dbReference type="PANTHER" id="PTHR10801">
    <property type="entry name" value="24-DEHYDROCHOLESTEROL REDUCTASE"/>
    <property type="match status" value="1"/>
</dbReference>
<dbReference type="GO" id="GO:0008202">
    <property type="term" value="P:steroid metabolic process"/>
    <property type="evidence" value="ECO:0007669"/>
    <property type="project" value="TreeGrafter"/>
</dbReference>
<dbReference type="InterPro" id="IPR040165">
    <property type="entry name" value="Diminuto-like"/>
</dbReference>
<keyword evidence="8" id="KW-1185">Reference proteome</keyword>
<dbReference type="EC" id="1.3.1.72" evidence="2"/>
<evidence type="ECO:0000313" key="8">
    <source>
        <dbReference type="Proteomes" id="UP000019373"/>
    </source>
</evidence>
<dbReference type="PROSITE" id="PS51387">
    <property type="entry name" value="FAD_PCMH"/>
    <property type="match status" value="1"/>
</dbReference>
<dbReference type="GeneID" id="19235949"/>
<dbReference type="GO" id="GO:0016020">
    <property type="term" value="C:membrane"/>
    <property type="evidence" value="ECO:0007669"/>
    <property type="project" value="UniProtKB-SubCell"/>
</dbReference>
<dbReference type="InterPro" id="IPR016166">
    <property type="entry name" value="FAD-bd_PCMH"/>
</dbReference>
<protein>
    <recommendedName>
        <fullName evidence="2">Delta(24)-sterol reductase</fullName>
        <ecNumber evidence="2">1.3.1.72</ecNumber>
    </recommendedName>
</protein>